<dbReference type="InterPro" id="IPR053139">
    <property type="entry name" value="Surface_bspA-like"/>
</dbReference>
<dbReference type="PANTHER" id="PTHR45661:SF3">
    <property type="entry name" value="IG-LIKE DOMAIN-CONTAINING PROTEIN"/>
    <property type="match status" value="1"/>
</dbReference>
<evidence type="ECO:0000313" key="2">
    <source>
        <dbReference type="EMBL" id="MDJ1649446.1"/>
    </source>
</evidence>
<dbReference type="InterPro" id="IPR046240">
    <property type="entry name" value="DUF6273"/>
</dbReference>
<dbReference type="RefSeq" id="WP_283830776.1">
    <property type="nucleotide sequence ID" value="NZ_JASJEU010000003.1"/>
</dbReference>
<proteinExistence type="predicted"/>
<dbReference type="Pfam" id="PF19789">
    <property type="entry name" value="DUF6273"/>
    <property type="match status" value="1"/>
</dbReference>
<gene>
    <name evidence="2" type="ORF">QNJ86_01390</name>
</gene>
<dbReference type="InterPro" id="IPR032675">
    <property type="entry name" value="LRR_dom_sf"/>
</dbReference>
<dbReference type="Gene3D" id="3.80.10.10">
    <property type="entry name" value="Ribonuclease Inhibitor"/>
    <property type="match status" value="3"/>
</dbReference>
<dbReference type="Pfam" id="PF13306">
    <property type="entry name" value="LRR_5"/>
    <property type="match status" value="3"/>
</dbReference>
<sequence length="1034" mass="110234">MLLLLAWFLSRRQKLATLKISRGGGLLSSKSVADGVTRFHEQASASVSLAQYSQPAAGEIRSCGFTFRVLPDAESVALVGWYGETLESDIVIPSCVSSGSDSYAVTIIGDPAKQNLFEGAPIESISIPASVETILDGAFSGCSSLSYITVSLDNENYASYDGMLFSKDLSNLLFTPEGKKGVAYIPSQTVLVAAEVFSQCSGLISVEVEKSSVAFSSWNGILYSKNRENLVACPPGVGVSAVIATQTHAIAPGAFSGCSLTSIIVLGDLNEISPEAFDNASKDTVVALVGSEGHQEARGIWEDAGFSRFSNSALPGDLSLQGRFKESDSTAENKGLTSYGLSFTLLDDYTLSVSWMGPGEPADDLIIPASAQVGSVSYRVSSIAPRGFAGLLSLESLKLPEGIALIGEGAFAGCSNLASIEFSQGLMEIGERAFEATALAEVWIPDSVVAIKSRAFASCNLLTRVVTLGSPEVAVDAFVECSNVSLYCPQGSEEVWKSTELTAGSTVQPFGIELAKESLILMVGEEGDLFEGAFLELPENVEIIYSYAAAPLSIDAGTTRGKAQGSTDVVVTLALDGIEIARSSRFVEVLPSSQATTETISVRNSSLLPSAYLISARAVQLSVTAPVVVTFGDGEGYDVANPTASVTSSSQFENYSDFPVAMESLTCVDAGATEVLEAKADASDITAQNLFSLYPKKDDSKAISFGLGPTVSSVQPGQGDFVIASNSSLECTYRLNLNNASVKVGAADYGMSVKPLATVSYMFKRDGGGGTEEDVFYLKDSKSGVVYSIADVKTHANSIAEYGSESPYYLMYAEYLADETAYECKTVWNKVAYDVRLVGINHDILTTPVDRRTKAGLTFQFVNLLESIYPMNGSNSNSGGWGSSALHASMNDGEIWDMVPSELRDALVQVEKSYGSESTSTSSSVSVSHDTLFLMTYYEYTGAVFDGWSKYRWVTEEGYRYEYYQNKPIQTSGPNSLMEKGKQLTPDDNTSWWMRSVRPNFPGDFMGVYINGDLGLSGTRSASTPCGVCPCFCF</sequence>
<reference evidence="2 3" key="1">
    <citation type="submission" date="2023-05" db="EMBL/GenBank/DDBJ databases">
        <title>Gordonibacter KGMB12511T sp. nov., isolated from faeces of healthy Korean.</title>
        <authorList>
            <person name="Kim H.S."/>
            <person name="Kim J.-S."/>
            <person name="Suh M.K."/>
            <person name="Eom M.K."/>
            <person name="Do H.E."/>
            <person name="Lee J.-S."/>
        </authorList>
    </citation>
    <scope>NUCLEOTIDE SEQUENCE [LARGE SCALE GENOMIC DNA]</scope>
    <source>
        <strain evidence="2 3">KGMB12511</strain>
    </source>
</reference>
<dbReference type="EMBL" id="JASJEU010000003">
    <property type="protein sequence ID" value="MDJ1649446.1"/>
    <property type="molecule type" value="Genomic_DNA"/>
</dbReference>
<accession>A0ABT7DIU8</accession>
<dbReference type="InterPro" id="IPR026906">
    <property type="entry name" value="LRR_5"/>
</dbReference>
<dbReference type="PANTHER" id="PTHR45661">
    <property type="entry name" value="SURFACE ANTIGEN"/>
    <property type="match status" value="1"/>
</dbReference>
<dbReference type="Proteomes" id="UP001232750">
    <property type="component" value="Unassembled WGS sequence"/>
</dbReference>
<organism evidence="2 3">
    <name type="scientific">Gordonibacter faecis</name>
    <dbReference type="NCBI Taxonomy" id="3047475"/>
    <lineage>
        <taxon>Bacteria</taxon>
        <taxon>Bacillati</taxon>
        <taxon>Actinomycetota</taxon>
        <taxon>Coriobacteriia</taxon>
        <taxon>Eggerthellales</taxon>
        <taxon>Eggerthellaceae</taxon>
        <taxon>Gordonibacter</taxon>
    </lineage>
</organism>
<protein>
    <submittedName>
        <fullName evidence="2">Leucine-rich repeat protein</fullName>
    </submittedName>
</protein>
<name>A0ABT7DIU8_9ACTN</name>
<evidence type="ECO:0000313" key="3">
    <source>
        <dbReference type="Proteomes" id="UP001232750"/>
    </source>
</evidence>
<evidence type="ECO:0000259" key="1">
    <source>
        <dbReference type="Pfam" id="PF19789"/>
    </source>
</evidence>
<comment type="caution">
    <text evidence="2">The sequence shown here is derived from an EMBL/GenBank/DDBJ whole genome shotgun (WGS) entry which is preliminary data.</text>
</comment>
<feature type="domain" description="DUF6273" evidence="1">
    <location>
        <begin position="867"/>
        <end position="1033"/>
    </location>
</feature>
<dbReference type="SUPFAM" id="SSF52058">
    <property type="entry name" value="L domain-like"/>
    <property type="match status" value="1"/>
</dbReference>
<keyword evidence="3" id="KW-1185">Reference proteome</keyword>